<dbReference type="InterPro" id="IPR020846">
    <property type="entry name" value="MFS_dom"/>
</dbReference>
<accession>A0A914DNJ6</accession>
<dbReference type="Gene3D" id="1.20.1250.20">
    <property type="entry name" value="MFS general substrate transporter like domains"/>
    <property type="match status" value="1"/>
</dbReference>
<keyword evidence="3 5" id="KW-1133">Transmembrane helix</keyword>
<dbReference type="WBParaSite" id="ACRNAN_scaffold3361.g28942.t2">
    <property type="protein sequence ID" value="ACRNAN_scaffold3361.g28942.t2"/>
    <property type="gene ID" value="ACRNAN_scaffold3361.g28942"/>
</dbReference>
<evidence type="ECO:0000256" key="4">
    <source>
        <dbReference type="ARBA" id="ARBA00023136"/>
    </source>
</evidence>
<dbReference type="GO" id="GO:0015149">
    <property type="term" value="F:hexose transmembrane transporter activity"/>
    <property type="evidence" value="ECO:0007669"/>
    <property type="project" value="TreeGrafter"/>
</dbReference>
<feature type="transmembrane region" description="Helical" evidence="5">
    <location>
        <begin position="301"/>
        <end position="324"/>
    </location>
</feature>
<name>A0A914DNJ6_9BILA</name>
<feature type="transmembrane region" description="Helical" evidence="5">
    <location>
        <begin position="427"/>
        <end position="449"/>
    </location>
</feature>
<feature type="transmembrane region" description="Helical" evidence="5">
    <location>
        <begin position="362"/>
        <end position="389"/>
    </location>
</feature>
<dbReference type="InterPro" id="IPR045263">
    <property type="entry name" value="GLUT"/>
</dbReference>
<dbReference type="PANTHER" id="PTHR23503">
    <property type="entry name" value="SOLUTE CARRIER FAMILY 2"/>
    <property type="match status" value="1"/>
</dbReference>
<evidence type="ECO:0000256" key="5">
    <source>
        <dbReference type="SAM" id="Phobius"/>
    </source>
</evidence>
<dbReference type="AlphaFoldDB" id="A0A914DNJ6"/>
<evidence type="ECO:0000256" key="3">
    <source>
        <dbReference type="ARBA" id="ARBA00022989"/>
    </source>
</evidence>
<feature type="transmembrane region" description="Helical" evidence="5">
    <location>
        <begin position="265"/>
        <end position="289"/>
    </location>
</feature>
<keyword evidence="4 5" id="KW-0472">Membrane</keyword>
<dbReference type="SUPFAM" id="SSF103473">
    <property type="entry name" value="MFS general substrate transporter"/>
    <property type="match status" value="1"/>
</dbReference>
<evidence type="ECO:0000256" key="1">
    <source>
        <dbReference type="ARBA" id="ARBA00004141"/>
    </source>
</evidence>
<dbReference type="InterPro" id="IPR005828">
    <property type="entry name" value="MFS_sugar_transport-like"/>
</dbReference>
<dbReference type="PANTHER" id="PTHR23503:SF123">
    <property type="entry name" value="MAJOR FACILITATOR SUPERFAMILY (MFS) PROFILE DOMAIN-CONTAINING PROTEIN"/>
    <property type="match status" value="1"/>
</dbReference>
<evidence type="ECO:0000313" key="7">
    <source>
        <dbReference type="Proteomes" id="UP000887540"/>
    </source>
</evidence>
<dbReference type="Pfam" id="PF00083">
    <property type="entry name" value="Sugar_tr"/>
    <property type="match status" value="1"/>
</dbReference>
<evidence type="ECO:0000313" key="8">
    <source>
        <dbReference type="WBParaSite" id="ACRNAN_scaffold3361.g28942.t2"/>
    </source>
</evidence>
<dbReference type="Proteomes" id="UP000887540">
    <property type="component" value="Unplaced"/>
</dbReference>
<evidence type="ECO:0000259" key="6">
    <source>
        <dbReference type="PROSITE" id="PS50850"/>
    </source>
</evidence>
<sequence length="517" mass="57775">MSPPRAILYAVLVHGILGSFGELLGMMFNKIAVPLRSFYNHSIEEHYGVYLDPASLSLVSSLLTNANILGSLISTLVFVPQIDVWGRKPVAVYFRSVICLLASAFYIAAKFLSSVELFALGQFTNGLNKPLKVAVAKLYLAECSPNEYRGFTAQAISTATTFATIFGTVLMFPGLFGTEDKWHLIPVFAILIIIVFCATGSRFPESPKYLHLRKESKTKITQVIHEYQGENADLDSILDSFDKEEELVHSNSFREIWANETLRHVIILVIVATVWPIISVPEILGFYGISLKVNFGFSNEGALFFDTMELALSIPFLVLMPILFERIGRRPLLLTCCFLNILIAICIFTAKFSTDLYGPSSVTIYLTVAYSIMNSVCTACGFSIFYIILIADLLPISSKAIVTQTCLAINFCSALPVTFLYPIAYSYFGAFVFLPFLFFQCLFLLYFWYNLPETRMNSVYSNLVSLEGHIRSRANSIWNPIMLGSYDLAPRSRAASLYQPLITSMETQRTYSTLSLG</sequence>
<dbReference type="PROSITE" id="PS50850">
    <property type="entry name" value="MFS"/>
    <property type="match status" value="1"/>
</dbReference>
<feature type="transmembrane region" description="Helical" evidence="5">
    <location>
        <begin position="331"/>
        <end position="350"/>
    </location>
</feature>
<feature type="transmembrane region" description="Helical" evidence="5">
    <location>
        <begin position="182"/>
        <end position="203"/>
    </location>
</feature>
<proteinExistence type="predicted"/>
<evidence type="ECO:0000256" key="2">
    <source>
        <dbReference type="ARBA" id="ARBA00022692"/>
    </source>
</evidence>
<protein>
    <submittedName>
        <fullName evidence="8">Major facilitator superfamily (MFS) profile domain-containing protein</fullName>
    </submittedName>
</protein>
<feature type="transmembrane region" description="Helical" evidence="5">
    <location>
        <begin position="401"/>
        <end position="421"/>
    </location>
</feature>
<keyword evidence="7" id="KW-1185">Reference proteome</keyword>
<feature type="transmembrane region" description="Helical" evidence="5">
    <location>
        <begin position="90"/>
        <end position="109"/>
    </location>
</feature>
<feature type="transmembrane region" description="Helical" evidence="5">
    <location>
        <begin position="6"/>
        <end position="28"/>
    </location>
</feature>
<keyword evidence="2 5" id="KW-0812">Transmembrane</keyword>
<dbReference type="InterPro" id="IPR036259">
    <property type="entry name" value="MFS_trans_sf"/>
</dbReference>
<organism evidence="7 8">
    <name type="scientific">Acrobeloides nanus</name>
    <dbReference type="NCBI Taxonomy" id="290746"/>
    <lineage>
        <taxon>Eukaryota</taxon>
        <taxon>Metazoa</taxon>
        <taxon>Ecdysozoa</taxon>
        <taxon>Nematoda</taxon>
        <taxon>Chromadorea</taxon>
        <taxon>Rhabditida</taxon>
        <taxon>Tylenchina</taxon>
        <taxon>Cephalobomorpha</taxon>
        <taxon>Cephaloboidea</taxon>
        <taxon>Cephalobidae</taxon>
        <taxon>Acrobeloides</taxon>
    </lineage>
</organism>
<reference evidence="8" key="1">
    <citation type="submission" date="2022-11" db="UniProtKB">
        <authorList>
            <consortium name="WormBaseParasite"/>
        </authorList>
    </citation>
    <scope>IDENTIFICATION</scope>
</reference>
<feature type="domain" description="Major facilitator superfamily (MFS) profile" evidence="6">
    <location>
        <begin position="7"/>
        <end position="455"/>
    </location>
</feature>
<comment type="subcellular location">
    <subcellularLocation>
        <location evidence="1">Membrane</location>
        <topology evidence="1">Multi-pass membrane protein</topology>
    </subcellularLocation>
</comment>
<feature type="transmembrane region" description="Helical" evidence="5">
    <location>
        <begin position="49"/>
        <end position="78"/>
    </location>
</feature>
<dbReference type="GO" id="GO:0016020">
    <property type="term" value="C:membrane"/>
    <property type="evidence" value="ECO:0007669"/>
    <property type="project" value="UniProtKB-SubCell"/>
</dbReference>